<name>D6TD69_KTERA</name>
<keyword evidence="2" id="KW-1185">Reference proteome</keyword>
<protein>
    <submittedName>
        <fullName evidence="1">Uncharacterized protein</fullName>
    </submittedName>
</protein>
<reference evidence="1 2" key="1">
    <citation type="journal article" date="2011" name="Stand. Genomic Sci.">
        <title>Non-contiguous finished genome sequence and contextual data of the filamentous soil bacterium Ktedonobacter racemifer type strain (SOSP1-21).</title>
        <authorList>
            <person name="Chang Y.J."/>
            <person name="Land M."/>
            <person name="Hauser L."/>
            <person name="Chertkov O."/>
            <person name="Del Rio T.G."/>
            <person name="Nolan M."/>
            <person name="Copeland A."/>
            <person name="Tice H."/>
            <person name="Cheng J.F."/>
            <person name="Lucas S."/>
            <person name="Han C."/>
            <person name="Goodwin L."/>
            <person name="Pitluck S."/>
            <person name="Ivanova N."/>
            <person name="Ovchinikova G."/>
            <person name="Pati A."/>
            <person name="Chen A."/>
            <person name="Palaniappan K."/>
            <person name="Mavromatis K."/>
            <person name="Liolios K."/>
            <person name="Brettin T."/>
            <person name="Fiebig A."/>
            <person name="Rohde M."/>
            <person name="Abt B."/>
            <person name="Goker M."/>
            <person name="Detter J.C."/>
            <person name="Woyke T."/>
            <person name="Bristow J."/>
            <person name="Eisen J.A."/>
            <person name="Markowitz V."/>
            <person name="Hugenholtz P."/>
            <person name="Kyrpides N.C."/>
            <person name="Klenk H.P."/>
            <person name="Lapidus A."/>
        </authorList>
    </citation>
    <scope>NUCLEOTIDE SEQUENCE [LARGE SCALE GENOMIC DNA]</scope>
    <source>
        <strain evidence="2">DSM 44963</strain>
    </source>
</reference>
<accession>D6TD69</accession>
<sequence length="56" mass="6005">MLHQESSLVHVGTEDMAVIQCARFYLRTALSGRNFSPGASAACSILISVHKLGRCA</sequence>
<dbReference type="AlphaFoldDB" id="D6TD69"/>
<dbReference type="EMBL" id="ADVG01000001">
    <property type="protein sequence ID" value="EFH90120.1"/>
    <property type="molecule type" value="Genomic_DNA"/>
</dbReference>
<dbReference type="Proteomes" id="UP000004508">
    <property type="component" value="Unassembled WGS sequence"/>
</dbReference>
<evidence type="ECO:0000313" key="1">
    <source>
        <dbReference type="EMBL" id="EFH90120.1"/>
    </source>
</evidence>
<organism evidence="1 2">
    <name type="scientific">Ktedonobacter racemifer DSM 44963</name>
    <dbReference type="NCBI Taxonomy" id="485913"/>
    <lineage>
        <taxon>Bacteria</taxon>
        <taxon>Bacillati</taxon>
        <taxon>Chloroflexota</taxon>
        <taxon>Ktedonobacteria</taxon>
        <taxon>Ktedonobacterales</taxon>
        <taxon>Ktedonobacteraceae</taxon>
        <taxon>Ktedonobacter</taxon>
    </lineage>
</organism>
<evidence type="ECO:0000313" key="2">
    <source>
        <dbReference type="Proteomes" id="UP000004508"/>
    </source>
</evidence>
<proteinExistence type="predicted"/>
<dbReference type="InParanoid" id="D6TD69"/>
<comment type="caution">
    <text evidence="1">The sequence shown here is derived from an EMBL/GenBank/DDBJ whole genome shotgun (WGS) entry which is preliminary data.</text>
</comment>
<gene>
    <name evidence="1" type="ORF">Krac_11728</name>
</gene>
<dbReference type="STRING" id="485913.Krac_11728"/>